<dbReference type="RefSeq" id="WP_379086364.1">
    <property type="nucleotide sequence ID" value="NZ_JBHTJO010000001.1"/>
</dbReference>
<organism evidence="2 3">
    <name type="scientific">Methyloligella solikamskensis</name>
    <dbReference type="NCBI Taxonomy" id="1177756"/>
    <lineage>
        <taxon>Bacteria</taxon>
        <taxon>Pseudomonadati</taxon>
        <taxon>Pseudomonadota</taxon>
        <taxon>Alphaproteobacteria</taxon>
        <taxon>Hyphomicrobiales</taxon>
        <taxon>Hyphomicrobiaceae</taxon>
        <taxon>Methyloligella</taxon>
    </lineage>
</organism>
<proteinExistence type="predicted"/>
<feature type="domain" description="MaoC-like" evidence="1">
    <location>
        <begin position="24"/>
        <end position="130"/>
    </location>
</feature>
<dbReference type="Gene3D" id="3.10.129.10">
    <property type="entry name" value="Hotdog Thioesterase"/>
    <property type="match status" value="1"/>
</dbReference>
<reference evidence="3" key="1">
    <citation type="journal article" date="2019" name="Int. J. Syst. Evol. Microbiol.">
        <title>The Global Catalogue of Microorganisms (GCM) 10K type strain sequencing project: providing services to taxonomists for standard genome sequencing and annotation.</title>
        <authorList>
            <consortium name="The Broad Institute Genomics Platform"/>
            <consortium name="The Broad Institute Genome Sequencing Center for Infectious Disease"/>
            <person name="Wu L."/>
            <person name="Ma J."/>
        </authorList>
    </citation>
    <scope>NUCLEOTIDE SEQUENCE [LARGE SCALE GENOMIC DNA]</scope>
    <source>
        <strain evidence="3">CCUG 61697</strain>
    </source>
</reference>
<dbReference type="InterPro" id="IPR002539">
    <property type="entry name" value="MaoC-like_dom"/>
</dbReference>
<dbReference type="InterPro" id="IPR029069">
    <property type="entry name" value="HotDog_dom_sf"/>
</dbReference>
<dbReference type="Proteomes" id="UP001597102">
    <property type="component" value="Unassembled WGS sequence"/>
</dbReference>
<evidence type="ECO:0000259" key="1">
    <source>
        <dbReference type="Pfam" id="PF01575"/>
    </source>
</evidence>
<protein>
    <submittedName>
        <fullName evidence="2">MaoC family dehydratase</fullName>
    </submittedName>
</protein>
<accession>A0ABW3J8F0</accession>
<dbReference type="Pfam" id="PF01575">
    <property type="entry name" value="MaoC_dehydratas"/>
    <property type="match status" value="1"/>
</dbReference>
<dbReference type="EMBL" id="JBHTJO010000001">
    <property type="protein sequence ID" value="MFD0986366.1"/>
    <property type="molecule type" value="Genomic_DNA"/>
</dbReference>
<comment type="caution">
    <text evidence="2">The sequence shown here is derived from an EMBL/GenBank/DDBJ whole genome shotgun (WGS) entry which is preliminary data.</text>
</comment>
<sequence length="156" mass="17537">MNGKAISGGTDFYLEDLSVGQVFQTGRHRMEVDEIKRFAQQFDPQIFHTDERGAEGSFFGELVASGWHTGSVTMRLLVESRFLADGFIGSHIDVTWPRPVKPGDVLRVQGTILEIDPSKSRPERGRITVSVETLNQRDEVVQKMITTLLVHRRPTA</sequence>
<evidence type="ECO:0000313" key="3">
    <source>
        <dbReference type="Proteomes" id="UP001597102"/>
    </source>
</evidence>
<dbReference type="PANTHER" id="PTHR43664:SF1">
    <property type="entry name" value="BETA-METHYLMALYL-COA DEHYDRATASE"/>
    <property type="match status" value="1"/>
</dbReference>
<keyword evidence="3" id="KW-1185">Reference proteome</keyword>
<dbReference type="CDD" id="cd03454">
    <property type="entry name" value="YdeM"/>
    <property type="match status" value="1"/>
</dbReference>
<dbReference type="SUPFAM" id="SSF54637">
    <property type="entry name" value="Thioesterase/thiol ester dehydrase-isomerase"/>
    <property type="match status" value="1"/>
</dbReference>
<evidence type="ECO:0000313" key="2">
    <source>
        <dbReference type="EMBL" id="MFD0986366.1"/>
    </source>
</evidence>
<dbReference type="InterPro" id="IPR052342">
    <property type="entry name" value="MCH/BMMD"/>
</dbReference>
<gene>
    <name evidence="2" type="ORF">ACFQ2F_04575</name>
</gene>
<dbReference type="PANTHER" id="PTHR43664">
    <property type="entry name" value="MONOAMINE OXIDASE-RELATED"/>
    <property type="match status" value="1"/>
</dbReference>
<name>A0ABW3J8F0_9HYPH</name>